<dbReference type="Proteomes" id="UP001596460">
    <property type="component" value="Unassembled WGS sequence"/>
</dbReference>
<dbReference type="InterPro" id="IPR058457">
    <property type="entry name" value="DUF8144"/>
</dbReference>
<feature type="domain" description="DUF8144" evidence="2">
    <location>
        <begin position="1"/>
        <end position="59"/>
    </location>
</feature>
<reference evidence="3 4" key="1">
    <citation type="journal article" date="2019" name="Int. J. Syst. Evol. Microbiol.">
        <title>The Global Catalogue of Microorganisms (GCM) 10K type strain sequencing project: providing services to taxonomists for standard genome sequencing and annotation.</title>
        <authorList>
            <consortium name="The Broad Institute Genomics Platform"/>
            <consortium name="The Broad Institute Genome Sequencing Center for Infectious Disease"/>
            <person name="Wu L."/>
            <person name="Ma J."/>
        </authorList>
    </citation>
    <scope>NUCLEOTIDE SEQUENCE [LARGE SCALE GENOMIC DNA]</scope>
    <source>
        <strain evidence="3 4">DSM 26526</strain>
    </source>
</reference>
<feature type="transmembrane region" description="Helical" evidence="1">
    <location>
        <begin position="40"/>
        <end position="58"/>
    </location>
</feature>
<evidence type="ECO:0000259" key="2">
    <source>
        <dbReference type="Pfam" id="PF26469"/>
    </source>
</evidence>
<keyword evidence="1" id="KW-0812">Transmembrane</keyword>
<name>A0ABD5XH62_9EURY</name>
<sequence>MDEKSIVEFVEEWQRGAFLLVGHHSSAASPRWSSGRGPPGRWGLVAFFVELVLAFLAFS</sequence>
<evidence type="ECO:0000313" key="3">
    <source>
        <dbReference type="EMBL" id="MFC7128463.1"/>
    </source>
</evidence>
<keyword evidence="4" id="KW-1185">Reference proteome</keyword>
<keyword evidence="1" id="KW-0472">Membrane</keyword>
<accession>A0ABD5XH62</accession>
<organism evidence="3 4">
    <name type="scientific">Haloferax chudinovii</name>
    <dbReference type="NCBI Taxonomy" id="1109010"/>
    <lineage>
        <taxon>Archaea</taxon>
        <taxon>Methanobacteriati</taxon>
        <taxon>Methanobacteriota</taxon>
        <taxon>Stenosarchaea group</taxon>
        <taxon>Halobacteria</taxon>
        <taxon>Halobacteriales</taxon>
        <taxon>Haloferacaceae</taxon>
        <taxon>Haloferax</taxon>
    </lineage>
</organism>
<dbReference type="Pfam" id="PF26469">
    <property type="entry name" value="DUF8144"/>
    <property type="match status" value="1"/>
</dbReference>
<protein>
    <recommendedName>
        <fullName evidence="2">DUF8144 domain-containing protein</fullName>
    </recommendedName>
</protein>
<gene>
    <name evidence="3" type="ORF">ACFQI8_03515</name>
</gene>
<dbReference type="RefSeq" id="WP_390242828.1">
    <property type="nucleotide sequence ID" value="NZ_JBHTAB010000001.1"/>
</dbReference>
<dbReference type="AlphaFoldDB" id="A0ABD5XH62"/>
<evidence type="ECO:0000313" key="4">
    <source>
        <dbReference type="Proteomes" id="UP001596460"/>
    </source>
</evidence>
<evidence type="ECO:0000256" key="1">
    <source>
        <dbReference type="SAM" id="Phobius"/>
    </source>
</evidence>
<keyword evidence="1" id="KW-1133">Transmembrane helix</keyword>
<dbReference type="EMBL" id="JBHTAB010000001">
    <property type="protein sequence ID" value="MFC7128463.1"/>
    <property type="molecule type" value="Genomic_DNA"/>
</dbReference>
<proteinExistence type="predicted"/>
<comment type="caution">
    <text evidence="3">The sequence shown here is derived from an EMBL/GenBank/DDBJ whole genome shotgun (WGS) entry which is preliminary data.</text>
</comment>